<evidence type="ECO:0000256" key="1">
    <source>
        <dbReference type="SAM" id="MobiDB-lite"/>
    </source>
</evidence>
<dbReference type="Gramene" id="ORUFI01G40720.1">
    <property type="protein sequence ID" value="ORUFI01G40720.1"/>
    <property type="gene ID" value="ORUFI01G40720"/>
</dbReference>
<sequence>MILGLGRHGRPSEREVLQGGGAPPGALTLRFATGVDVPSWKQELWFCSIDLLYYMYSITDYFHTRRLRTCFTSIHTKMDIHSYTNLHIIPFPSSSIGTSHHHHLHQSTKNTKNLQGQMEMGKIDVSLLSVAGACPERRELMKGLGAEGVVEFCYHHC</sequence>
<proteinExistence type="predicted"/>
<protein>
    <submittedName>
        <fullName evidence="2">Uncharacterized protein</fullName>
    </submittedName>
</protein>
<organism evidence="2 3">
    <name type="scientific">Oryza rufipogon</name>
    <name type="common">Brownbeard rice</name>
    <name type="synonym">Asian wild rice</name>
    <dbReference type="NCBI Taxonomy" id="4529"/>
    <lineage>
        <taxon>Eukaryota</taxon>
        <taxon>Viridiplantae</taxon>
        <taxon>Streptophyta</taxon>
        <taxon>Embryophyta</taxon>
        <taxon>Tracheophyta</taxon>
        <taxon>Spermatophyta</taxon>
        <taxon>Magnoliopsida</taxon>
        <taxon>Liliopsida</taxon>
        <taxon>Poales</taxon>
        <taxon>Poaceae</taxon>
        <taxon>BOP clade</taxon>
        <taxon>Oryzoideae</taxon>
        <taxon>Oryzeae</taxon>
        <taxon>Oryzinae</taxon>
        <taxon>Oryza</taxon>
    </lineage>
</organism>
<evidence type="ECO:0000313" key="3">
    <source>
        <dbReference type="Proteomes" id="UP000008022"/>
    </source>
</evidence>
<keyword evidence="3" id="KW-1185">Reference proteome</keyword>
<feature type="region of interest" description="Disordered" evidence="1">
    <location>
        <begin position="1"/>
        <end position="21"/>
    </location>
</feature>
<dbReference type="EnsemblPlants" id="ORUFI01G40720.1">
    <property type="protein sequence ID" value="ORUFI01G40720.1"/>
    <property type="gene ID" value="ORUFI01G40720"/>
</dbReference>
<dbReference type="AlphaFoldDB" id="A0A0E0N504"/>
<dbReference type="Proteomes" id="UP000008022">
    <property type="component" value="Unassembled WGS sequence"/>
</dbReference>
<reference evidence="3" key="1">
    <citation type="submission" date="2013-06" db="EMBL/GenBank/DDBJ databases">
        <authorList>
            <person name="Zhao Q."/>
        </authorList>
    </citation>
    <scope>NUCLEOTIDE SEQUENCE</scope>
    <source>
        <strain evidence="3">cv. W1943</strain>
    </source>
</reference>
<accession>A0A0E0N504</accession>
<dbReference type="HOGENOM" id="CLU_1761593_0_0_1"/>
<name>A0A0E0N504_ORYRU</name>
<evidence type="ECO:0000313" key="2">
    <source>
        <dbReference type="EnsemblPlants" id="ORUFI01G40720.1"/>
    </source>
</evidence>
<reference evidence="2" key="2">
    <citation type="submission" date="2015-06" db="UniProtKB">
        <authorList>
            <consortium name="EnsemblPlants"/>
        </authorList>
    </citation>
    <scope>IDENTIFICATION</scope>
</reference>